<dbReference type="Proteomes" id="UP000030832">
    <property type="component" value="Unassembled WGS sequence"/>
</dbReference>
<keyword evidence="2" id="KW-1185">Reference proteome</keyword>
<comment type="caution">
    <text evidence="1">The sequence shown here is derived from an EMBL/GenBank/DDBJ whole genome shotgun (WGS) entry which is preliminary data.</text>
</comment>
<dbReference type="EMBL" id="JRJU01000009">
    <property type="protein sequence ID" value="KHF40516.1"/>
    <property type="molecule type" value="Genomic_DNA"/>
</dbReference>
<dbReference type="STRING" id="333138.LQ50_09670"/>
<gene>
    <name evidence="1" type="ORF">LQ50_09670</name>
</gene>
<evidence type="ECO:0000313" key="2">
    <source>
        <dbReference type="Proteomes" id="UP000030832"/>
    </source>
</evidence>
<protein>
    <submittedName>
        <fullName evidence="1">Uncharacterized protein</fullName>
    </submittedName>
</protein>
<name>A0A0B0ILG9_9BACI</name>
<proteinExistence type="predicted"/>
<reference evidence="1 2" key="1">
    <citation type="submission" date="2014-09" db="EMBL/GenBank/DDBJ databases">
        <title>Genome sequencing and annotation of Bacillus Okhensis strain Kh10-101T.</title>
        <authorList>
            <person name="Prakash J.S."/>
        </authorList>
    </citation>
    <scope>NUCLEOTIDE SEQUENCE [LARGE SCALE GENOMIC DNA]</scope>
    <source>
        <strain evidence="2">Kh10-101T</strain>
    </source>
</reference>
<sequence>MVIQIRVVKTKFIDLAQLWLGDKDEIEISGFQIIDDGSKQIIKKEYIGIKSYHINLLFIRLFS</sequence>
<organism evidence="1 2">
    <name type="scientific">Halalkalibacter okhensis</name>
    <dbReference type="NCBI Taxonomy" id="333138"/>
    <lineage>
        <taxon>Bacteria</taxon>
        <taxon>Bacillati</taxon>
        <taxon>Bacillota</taxon>
        <taxon>Bacilli</taxon>
        <taxon>Bacillales</taxon>
        <taxon>Bacillaceae</taxon>
        <taxon>Halalkalibacter</taxon>
    </lineage>
</organism>
<accession>A0A0B0ILG9</accession>
<dbReference type="AlphaFoldDB" id="A0A0B0ILG9"/>
<evidence type="ECO:0000313" key="1">
    <source>
        <dbReference type="EMBL" id="KHF40516.1"/>
    </source>
</evidence>